<dbReference type="AlphaFoldDB" id="A0A446BT61"/>
<evidence type="ECO:0000313" key="3">
    <source>
        <dbReference type="Proteomes" id="UP000289323"/>
    </source>
</evidence>
<sequence length="69" mass="7482">MDVRTACTSSVAEVSLQMSRMQLDGASATGLVAGDQLRRHHTIRLAKNTNQKRDRSVSPVSGRRNACLA</sequence>
<gene>
    <name evidence="2" type="ORF">TT172_LOCUS8096</name>
</gene>
<proteinExistence type="predicted"/>
<dbReference type="EMBL" id="OUUZ01000015">
    <property type="protein sequence ID" value="SPQ25677.1"/>
    <property type="molecule type" value="Genomic_DNA"/>
</dbReference>
<evidence type="ECO:0000256" key="1">
    <source>
        <dbReference type="SAM" id="MobiDB-lite"/>
    </source>
</evidence>
<reference evidence="2 3" key="1">
    <citation type="submission" date="2018-04" db="EMBL/GenBank/DDBJ databases">
        <authorList>
            <person name="Huttner S."/>
            <person name="Dainat J."/>
        </authorList>
    </citation>
    <scope>NUCLEOTIDE SEQUENCE [LARGE SCALE GENOMIC DNA]</scope>
</reference>
<feature type="region of interest" description="Disordered" evidence="1">
    <location>
        <begin position="48"/>
        <end position="69"/>
    </location>
</feature>
<evidence type="ECO:0000313" key="2">
    <source>
        <dbReference type="EMBL" id="SPQ25677.1"/>
    </source>
</evidence>
<organism evidence="2 3">
    <name type="scientific">Thermothielavioides terrestris</name>
    <dbReference type="NCBI Taxonomy" id="2587410"/>
    <lineage>
        <taxon>Eukaryota</taxon>
        <taxon>Fungi</taxon>
        <taxon>Dikarya</taxon>
        <taxon>Ascomycota</taxon>
        <taxon>Pezizomycotina</taxon>
        <taxon>Sordariomycetes</taxon>
        <taxon>Sordariomycetidae</taxon>
        <taxon>Sordariales</taxon>
        <taxon>Chaetomiaceae</taxon>
        <taxon>Thermothielavioides</taxon>
    </lineage>
</organism>
<dbReference type="Proteomes" id="UP000289323">
    <property type="component" value="Unassembled WGS sequence"/>
</dbReference>
<accession>A0A446BT61</accession>
<protein>
    <submittedName>
        <fullName evidence="2">3ebb8e7c-5914-4be2-a050-7027ca6f1f13</fullName>
    </submittedName>
</protein>
<name>A0A446BT61_9PEZI</name>